<protein>
    <submittedName>
        <fullName evidence="2">Uncharacterized protein</fullName>
    </submittedName>
</protein>
<evidence type="ECO:0000256" key="1">
    <source>
        <dbReference type="SAM" id="MobiDB-lite"/>
    </source>
</evidence>
<gene>
    <name evidence="2" type="ORF">PHYSODRAFT_294547</name>
</gene>
<dbReference type="InParanoid" id="G4YQ33"/>
<reference evidence="2 3" key="1">
    <citation type="journal article" date="2006" name="Science">
        <title>Phytophthora genome sequences uncover evolutionary origins and mechanisms of pathogenesis.</title>
        <authorList>
            <person name="Tyler B.M."/>
            <person name="Tripathy S."/>
            <person name="Zhang X."/>
            <person name="Dehal P."/>
            <person name="Jiang R.H."/>
            <person name="Aerts A."/>
            <person name="Arredondo F.D."/>
            <person name="Baxter L."/>
            <person name="Bensasson D."/>
            <person name="Beynon J.L."/>
            <person name="Chapman J."/>
            <person name="Damasceno C.M."/>
            <person name="Dorrance A.E."/>
            <person name="Dou D."/>
            <person name="Dickerman A.W."/>
            <person name="Dubchak I.L."/>
            <person name="Garbelotto M."/>
            <person name="Gijzen M."/>
            <person name="Gordon S.G."/>
            <person name="Govers F."/>
            <person name="Grunwald N.J."/>
            <person name="Huang W."/>
            <person name="Ivors K.L."/>
            <person name="Jones R.W."/>
            <person name="Kamoun S."/>
            <person name="Krampis K."/>
            <person name="Lamour K.H."/>
            <person name="Lee M.K."/>
            <person name="McDonald W.H."/>
            <person name="Medina M."/>
            <person name="Meijer H.J."/>
            <person name="Nordberg E.K."/>
            <person name="Maclean D.J."/>
            <person name="Ospina-Giraldo M.D."/>
            <person name="Morris P.F."/>
            <person name="Phuntumart V."/>
            <person name="Putnam N.H."/>
            <person name="Rash S."/>
            <person name="Rose J.K."/>
            <person name="Sakihama Y."/>
            <person name="Salamov A.A."/>
            <person name="Savidor A."/>
            <person name="Scheuring C.F."/>
            <person name="Smith B.M."/>
            <person name="Sobral B.W."/>
            <person name="Terry A."/>
            <person name="Torto-Alalibo T.A."/>
            <person name="Win J."/>
            <person name="Xu Z."/>
            <person name="Zhang H."/>
            <person name="Grigoriev I.V."/>
            <person name="Rokhsar D.S."/>
            <person name="Boore J.L."/>
        </authorList>
    </citation>
    <scope>NUCLEOTIDE SEQUENCE [LARGE SCALE GENOMIC DNA]</scope>
    <source>
        <strain evidence="2 3">P6497</strain>
    </source>
</reference>
<proteinExistence type="predicted"/>
<evidence type="ECO:0000313" key="2">
    <source>
        <dbReference type="EMBL" id="EGZ29348.1"/>
    </source>
</evidence>
<dbReference type="RefSeq" id="XP_009516623.1">
    <property type="nucleotide sequence ID" value="XM_009518328.1"/>
</dbReference>
<dbReference type="AlphaFoldDB" id="G4YQ33"/>
<dbReference type="KEGG" id="psoj:PHYSODRAFT_294547"/>
<sequence>MSTRLLPCRHVFYVRKNENFDTIIPVKLLHPRWLLSTFKCPTLSISPPMTPFRVGSVIPRTTTVPWDTNRKFREAQCVSNAIASNISYLGMRECAVAMNVLQTVSEIFAAKQFDRIIPARNSYMDRSSQTSISRGLQLSPDSNLNSNGNDITEASLAHISEDMQSATGPDGDDTANGESGTGFTGRDMQSDAEPHNSGTAI</sequence>
<accession>G4YQ33</accession>
<organism evidence="2 3">
    <name type="scientific">Phytophthora sojae (strain P6497)</name>
    <name type="common">Soybean stem and root rot agent</name>
    <name type="synonym">Phytophthora megasperma f. sp. glycines</name>
    <dbReference type="NCBI Taxonomy" id="1094619"/>
    <lineage>
        <taxon>Eukaryota</taxon>
        <taxon>Sar</taxon>
        <taxon>Stramenopiles</taxon>
        <taxon>Oomycota</taxon>
        <taxon>Peronosporomycetes</taxon>
        <taxon>Peronosporales</taxon>
        <taxon>Peronosporaceae</taxon>
        <taxon>Phytophthora</taxon>
    </lineage>
</organism>
<dbReference type="STRING" id="1094619.G4YQ33"/>
<feature type="region of interest" description="Disordered" evidence="1">
    <location>
        <begin position="128"/>
        <end position="150"/>
    </location>
</feature>
<keyword evidence="3" id="KW-1185">Reference proteome</keyword>
<name>G4YQ33_PHYSP</name>
<dbReference type="EMBL" id="JH159151">
    <property type="protein sequence ID" value="EGZ29348.1"/>
    <property type="molecule type" value="Genomic_DNA"/>
</dbReference>
<evidence type="ECO:0000313" key="3">
    <source>
        <dbReference type="Proteomes" id="UP000002640"/>
    </source>
</evidence>
<dbReference type="GeneID" id="20641123"/>
<dbReference type="Proteomes" id="UP000002640">
    <property type="component" value="Unassembled WGS sequence"/>
</dbReference>
<feature type="region of interest" description="Disordered" evidence="1">
    <location>
        <begin position="163"/>
        <end position="201"/>
    </location>
</feature>